<dbReference type="Proteomes" id="UP000182360">
    <property type="component" value="Unassembled WGS sequence"/>
</dbReference>
<gene>
    <name evidence="3" type="primary">purE</name>
    <name evidence="7" type="ORF">SAMN04487977_104223</name>
</gene>
<dbReference type="UniPathway" id="UPA00074">
    <property type="reaction ID" value="UER00943"/>
</dbReference>
<feature type="binding site" evidence="3 5">
    <location>
        <position position="9"/>
    </location>
    <ligand>
        <name>substrate</name>
    </ligand>
</feature>
<comment type="similarity">
    <text evidence="3">Belongs to the AIR carboxylase family. Class I subfamily.</text>
</comment>
<dbReference type="InterPro" id="IPR000031">
    <property type="entry name" value="PurE_dom"/>
</dbReference>
<dbReference type="InterPro" id="IPR033747">
    <property type="entry name" value="PurE_ClassI"/>
</dbReference>
<sequence>MKVAIFFGSKSDKDTMKKAADILSEFGVEYKAFIISAHRAGALLKQTVEQVEKEGFEVIIAGAGLAAALPGVIAGETTLPVIGVPLECVSDKSNGLGGMDALLSIVQMPPQIPVATVGINNAKNAGYLAVQILSIKYPELKEKLVSFRKKLADDAASTGLDVRF</sequence>
<dbReference type="PIRSF" id="PIRSF001338">
    <property type="entry name" value="AIR_carboxylase"/>
    <property type="match status" value="1"/>
</dbReference>
<dbReference type="GO" id="GO:0006189">
    <property type="term" value="P:'de novo' IMP biosynthetic process"/>
    <property type="evidence" value="ECO:0007669"/>
    <property type="project" value="UniProtKB-UniRule"/>
</dbReference>
<proteinExistence type="inferred from homology"/>
<name>A0A1H9FZB9_9SPIR</name>
<feature type="binding site" evidence="3 5">
    <location>
        <position position="12"/>
    </location>
    <ligand>
        <name>substrate</name>
    </ligand>
</feature>
<accession>A0A1H9FZB9</accession>
<comment type="pathway">
    <text evidence="3 4">Purine metabolism; IMP biosynthesis via de novo pathway; 5-amino-1-(5-phospho-D-ribosyl)imidazole-4-carboxylate from 5-amino-1-(5-phospho-D-ribosyl)imidazole (N5-CAIR route): step 2/2.</text>
</comment>
<feature type="binding site" evidence="3 5">
    <location>
        <position position="39"/>
    </location>
    <ligand>
        <name>substrate</name>
    </ligand>
</feature>
<dbReference type="Pfam" id="PF00731">
    <property type="entry name" value="AIRC"/>
    <property type="match status" value="1"/>
</dbReference>
<evidence type="ECO:0000256" key="3">
    <source>
        <dbReference type="HAMAP-Rule" id="MF_01929"/>
    </source>
</evidence>
<dbReference type="PANTHER" id="PTHR23046">
    <property type="entry name" value="PHOSPHORIBOSYLAMINOIMIDAZOLE CARBOXYLASE CATALYTIC SUBUNIT"/>
    <property type="match status" value="1"/>
</dbReference>
<organism evidence="7 8">
    <name type="scientific">Treponema bryantii</name>
    <dbReference type="NCBI Taxonomy" id="163"/>
    <lineage>
        <taxon>Bacteria</taxon>
        <taxon>Pseudomonadati</taxon>
        <taxon>Spirochaetota</taxon>
        <taxon>Spirochaetia</taxon>
        <taxon>Spirochaetales</taxon>
        <taxon>Treponemataceae</taxon>
        <taxon>Treponema</taxon>
    </lineage>
</organism>
<evidence type="ECO:0000256" key="1">
    <source>
        <dbReference type="ARBA" id="ARBA00022755"/>
    </source>
</evidence>
<dbReference type="HAMAP" id="MF_01929">
    <property type="entry name" value="PurE_classI"/>
    <property type="match status" value="1"/>
</dbReference>
<dbReference type="Gene3D" id="3.40.50.1970">
    <property type="match status" value="1"/>
</dbReference>
<dbReference type="STRING" id="163.SAMN04487775_10964"/>
<keyword evidence="2 3" id="KW-0413">Isomerase</keyword>
<evidence type="ECO:0000313" key="8">
    <source>
        <dbReference type="Proteomes" id="UP000182360"/>
    </source>
</evidence>
<protein>
    <recommendedName>
        <fullName evidence="3 4">N5-carboxyaminoimidazole ribonucleotide mutase</fullName>
        <shortName evidence="3 4">N5-CAIR mutase</shortName>
        <ecNumber evidence="3 4">5.4.99.18</ecNumber>
    </recommendedName>
    <alternativeName>
        <fullName evidence="3">5-(carboxyamino)imidazole ribonucleotide mutase</fullName>
    </alternativeName>
</protein>
<dbReference type="EC" id="5.4.99.18" evidence="3 4"/>
<comment type="function">
    <text evidence="3 4">Catalyzes the conversion of N5-carboxyaminoimidazole ribonucleotide (N5-CAIR) to 4-carboxy-5-aminoimidazole ribonucleotide (CAIR).</text>
</comment>
<feature type="domain" description="PurE" evidence="6">
    <location>
        <begin position="1"/>
        <end position="155"/>
    </location>
</feature>
<dbReference type="NCBIfam" id="TIGR01162">
    <property type="entry name" value="purE"/>
    <property type="match status" value="1"/>
</dbReference>
<dbReference type="PANTHER" id="PTHR23046:SF2">
    <property type="entry name" value="PHOSPHORIBOSYLAMINOIMIDAZOLE CARBOXYLASE"/>
    <property type="match status" value="1"/>
</dbReference>
<dbReference type="RefSeq" id="WP_074643249.1">
    <property type="nucleotide sequence ID" value="NZ_FOFU01000004.1"/>
</dbReference>
<dbReference type="AlphaFoldDB" id="A0A1H9FZB9"/>
<dbReference type="SUPFAM" id="SSF52255">
    <property type="entry name" value="N5-CAIR mutase (phosphoribosylaminoimidazole carboxylase, PurE)"/>
    <property type="match status" value="1"/>
</dbReference>
<evidence type="ECO:0000259" key="6">
    <source>
        <dbReference type="SMART" id="SM01001"/>
    </source>
</evidence>
<evidence type="ECO:0000256" key="5">
    <source>
        <dbReference type="PIRSR" id="PIRSR001338-1"/>
    </source>
</evidence>
<dbReference type="SMART" id="SM01001">
    <property type="entry name" value="AIRC"/>
    <property type="match status" value="1"/>
</dbReference>
<dbReference type="GO" id="GO:0034023">
    <property type="term" value="F:5-(carboxyamino)imidazole ribonucleotide mutase activity"/>
    <property type="evidence" value="ECO:0007669"/>
    <property type="project" value="UniProtKB-UniRule"/>
</dbReference>
<comment type="catalytic activity">
    <reaction evidence="3 4">
        <text>5-carboxyamino-1-(5-phospho-D-ribosyl)imidazole + H(+) = 5-amino-1-(5-phospho-D-ribosyl)imidazole-4-carboxylate</text>
        <dbReference type="Rhea" id="RHEA:13193"/>
        <dbReference type="ChEBI" id="CHEBI:15378"/>
        <dbReference type="ChEBI" id="CHEBI:58730"/>
        <dbReference type="ChEBI" id="CHEBI:77657"/>
        <dbReference type="EC" id="5.4.99.18"/>
    </reaction>
</comment>
<dbReference type="InterPro" id="IPR024694">
    <property type="entry name" value="PurE_prokaryotes"/>
</dbReference>
<evidence type="ECO:0000256" key="2">
    <source>
        <dbReference type="ARBA" id="ARBA00023235"/>
    </source>
</evidence>
<keyword evidence="1 3" id="KW-0658">Purine biosynthesis</keyword>
<reference evidence="7 8" key="1">
    <citation type="submission" date="2016-10" db="EMBL/GenBank/DDBJ databases">
        <authorList>
            <person name="de Groot N.N."/>
        </authorList>
    </citation>
    <scope>NUCLEOTIDE SEQUENCE [LARGE SCALE GENOMIC DNA]</scope>
    <source>
        <strain evidence="7 8">B25</strain>
    </source>
</reference>
<dbReference type="OrthoDB" id="9791908at2"/>
<dbReference type="EMBL" id="FOFU01000004">
    <property type="protein sequence ID" value="SEQ43236.1"/>
    <property type="molecule type" value="Genomic_DNA"/>
</dbReference>
<evidence type="ECO:0000313" key="7">
    <source>
        <dbReference type="EMBL" id="SEQ43236.1"/>
    </source>
</evidence>
<evidence type="ECO:0000256" key="4">
    <source>
        <dbReference type="PIRNR" id="PIRNR001338"/>
    </source>
</evidence>
<keyword evidence="8" id="KW-1185">Reference proteome</keyword>